<reference evidence="1 2" key="1">
    <citation type="submission" date="2016-10" db="EMBL/GenBank/DDBJ databases">
        <authorList>
            <person name="de Groot N.N."/>
        </authorList>
    </citation>
    <scope>NUCLEOTIDE SEQUENCE [LARGE SCALE GENOMIC DNA]</scope>
    <source>
        <strain evidence="1 2">CGMCC 1.10449</strain>
    </source>
</reference>
<organism evidence="1 2">
    <name type="scientific">Virgibacillus salinus</name>
    <dbReference type="NCBI Taxonomy" id="553311"/>
    <lineage>
        <taxon>Bacteria</taxon>
        <taxon>Bacillati</taxon>
        <taxon>Bacillota</taxon>
        <taxon>Bacilli</taxon>
        <taxon>Bacillales</taxon>
        <taxon>Bacillaceae</taxon>
        <taxon>Virgibacillus</taxon>
    </lineage>
</organism>
<evidence type="ECO:0000313" key="1">
    <source>
        <dbReference type="EMBL" id="SDQ06979.1"/>
    </source>
</evidence>
<evidence type="ECO:0000313" key="2">
    <source>
        <dbReference type="Proteomes" id="UP000199444"/>
    </source>
</evidence>
<proteinExistence type="predicted"/>
<dbReference type="AlphaFoldDB" id="A0A1H0XVV4"/>
<keyword evidence="2" id="KW-1185">Reference proteome</keyword>
<name>A0A1H0XVV4_9BACI</name>
<dbReference type="EMBL" id="FNKD01000001">
    <property type="protein sequence ID" value="SDQ06979.1"/>
    <property type="molecule type" value="Genomic_DNA"/>
</dbReference>
<dbReference type="Pfam" id="PF22014">
    <property type="entry name" value="DUF6932"/>
    <property type="match status" value="1"/>
</dbReference>
<dbReference type="STRING" id="553311.SAMN05216231_0242"/>
<evidence type="ECO:0008006" key="3">
    <source>
        <dbReference type="Google" id="ProtNLM"/>
    </source>
</evidence>
<sequence>MAIPPFDKNGLLPIGVHDCSIEDIERIFSSLPNKDVRNKLFNNLLGYIENIKVAEIPCNHLLVDGSYVTDKEKPSDVDLALITPYDYTPETLTLAHYEVMHRDTVKSKYGFTLFHVFYESASLKEIIEYYQGVKAPRQHLKKGILRVGI</sequence>
<accession>A0A1H0XVV4</accession>
<dbReference type="Proteomes" id="UP000199444">
    <property type="component" value="Unassembled WGS sequence"/>
</dbReference>
<protein>
    <recommendedName>
        <fullName evidence="3">Nucleotidyltransferase domain-containing protein</fullName>
    </recommendedName>
</protein>
<dbReference type="InterPro" id="IPR053860">
    <property type="entry name" value="DUF6932"/>
</dbReference>
<dbReference type="RefSeq" id="WP_092491140.1">
    <property type="nucleotide sequence ID" value="NZ_FNKD01000001.1"/>
</dbReference>
<gene>
    <name evidence="1" type="ORF">SAMN05216231_0242</name>
</gene>